<evidence type="ECO:0000256" key="1">
    <source>
        <dbReference type="SAM" id="MobiDB-lite"/>
    </source>
</evidence>
<dbReference type="GO" id="GO:0006355">
    <property type="term" value="P:regulation of DNA-templated transcription"/>
    <property type="evidence" value="ECO:0007669"/>
    <property type="project" value="InterPro"/>
</dbReference>
<feature type="domain" description="Ribbon-helix-helix protein CopG" evidence="2">
    <location>
        <begin position="66"/>
        <end position="100"/>
    </location>
</feature>
<organism evidence="3 4">
    <name type="scientific">Acidipropionibacterium jensenii</name>
    <dbReference type="NCBI Taxonomy" id="1749"/>
    <lineage>
        <taxon>Bacteria</taxon>
        <taxon>Bacillati</taxon>
        <taxon>Actinomycetota</taxon>
        <taxon>Actinomycetes</taxon>
        <taxon>Propionibacteriales</taxon>
        <taxon>Propionibacteriaceae</taxon>
        <taxon>Acidipropionibacterium</taxon>
    </lineage>
</organism>
<sequence length="101" mass="11066">MTKPTTPDWDRMADWAESQAPLTDDSAPMLTGAQARQAGRQFLRGRPNVGADHATGAGQSRKRATRLDEQTDAALVARARREHKSVSAVIRDVLRNELAKS</sequence>
<evidence type="ECO:0000313" key="3">
    <source>
        <dbReference type="EMBL" id="VEI02359.1"/>
    </source>
</evidence>
<name>A0A3S4V122_9ACTN</name>
<evidence type="ECO:0000259" key="2">
    <source>
        <dbReference type="Pfam" id="PF01402"/>
    </source>
</evidence>
<dbReference type="EMBL" id="LR134473">
    <property type="protein sequence ID" value="VEI02359.1"/>
    <property type="molecule type" value="Genomic_DNA"/>
</dbReference>
<protein>
    <recommendedName>
        <fullName evidence="2">Ribbon-helix-helix protein CopG domain-containing protein</fullName>
    </recommendedName>
</protein>
<gene>
    <name evidence="3" type="ORF">NCTC13652_00533</name>
</gene>
<feature type="region of interest" description="Disordered" evidence="1">
    <location>
        <begin position="45"/>
        <end position="68"/>
    </location>
</feature>
<dbReference type="AlphaFoldDB" id="A0A3S4V122"/>
<keyword evidence="4" id="KW-1185">Reference proteome</keyword>
<dbReference type="InterPro" id="IPR002145">
    <property type="entry name" value="CopG"/>
</dbReference>
<reference evidence="3 4" key="1">
    <citation type="submission" date="2018-12" db="EMBL/GenBank/DDBJ databases">
        <authorList>
            <consortium name="Pathogen Informatics"/>
        </authorList>
    </citation>
    <scope>NUCLEOTIDE SEQUENCE [LARGE SCALE GENOMIC DNA]</scope>
    <source>
        <strain evidence="3 4">NCTC13652</strain>
    </source>
</reference>
<feature type="region of interest" description="Disordered" evidence="1">
    <location>
        <begin position="1"/>
        <end position="27"/>
    </location>
</feature>
<dbReference type="OrthoDB" id="3259063at2"/>
<accession>A0A3S4V122</accession>
<proteinExistence type="predicted"/>
<dbReference type="Proteomes" id="UP000277858">
    <property type="component" value="Chromosome"/>
</dbReference>
<dbReference type="RefSeq" id="WP_028703940.1">
    <property type="nucleotide sequence ID" value="NZ_LR134473.1"/>
</dbReference>
<dbReference type="Pfam" id="PF01402">
    <property type="entry name" value="RHH_1"/>
    <property type="match status" value="1"/>
</dbReference>
<evidence type="ECO:0000313" key="4">
    <source>
        <dbReference type="Proteomes" id="UP000277858"/>
    </source>
</evidence>